<gene>
    <name evidence="1" type="ORF">HanXRQr2_Chr16g0751201</name>
</gene>
<reference evidence="1" key="2">
    <citation type="submission" date="2020-06" db="EMBL/GenBank/DDBJ databases">
        <title>Helianthus annuus Genome sequencing and assembly Release 2.</title>
        <authorList>
            <person name="Gouzy J."/>
            <person name="Langlade N."/>
            <person name="Munos S."/>
        </authorList>
    </citation>
    <scope>NUCLEOTIDE SEQUENCE</scope>
    <source>
        <tissue evidence="1">Leaves</tissue>
    </source>
</reference>
<accession>A0A9K3DTQ0</accession>
<dbReference type="AlphaFoldDB" id="A0A9K3DTQ0"/>
<dbReference type="Proteomes" id="UP000215914">
    <property type="component" value="Unassembled WGS sequence"/>
</dbReference>
<sequence>MSQFAIPVSLFTMLCEIKIPFVNALHSCITTSGKSPQDVEGGD</sequence>
<reference evidence="1" key="1">
    <citation type="journal article" date="2017" name="Nature">
        <title>The sunflower genome provides insights into oil metabolism, flowering and Asterid evolution.</title>
        <authorList>
            <person name="Badouin H."/>
            <person name="Gouzy J."/>
            <person name="Grassa C.J."/>
            <person name="Murat F."/>
            <person name="Staton S.E."/>
            <person name="Cottret L."/>
            <person name="Lelandais-Briere C."/>
            <person name="Owens G.L."/>
            <person name="Carrere S."/>
            <person name="Mayjonade B."/>
            <person name="Legrand L."/>
            <person name="Gill N."/>
            <person name="Kane N.C."/>
            <person name="Bowers J.E."/>
            <person name="Hubner S."/>
            <person name="Bellec A."/>
            <person name="Berard A."/>
            <person name="Berges H."/>
            <person name="Blanchet N."/>
            <person name="Boniface M.C."/>
            <person name="Brunel D."/>
            <person name="Catrice O."/>
            <person name="Chaidir N."/>
            <person name="Claudel C."/>
            <person name="Donnadieu C."/>
            <person name="Faraut T."/>
            <person name="Fievet G."/>
            <person name="Helmstetter N."/>
            <person name="King M."/>
            <person name="Knapp S.J."/>
            <person name="Lai Z."/>
            <person name="Le Paslier M.C."/>
            <person name="Lippi Y."/>
            <person name="Lorenzon L."/>
            <person name="Mandel J.R."/>
            <person name="Marage G."/>
            <person name="Marchand G."/>
            <person name="Marquand E."/>
            <person name="Bret-Mestries E."/>
            <person name="Morien E."/>
            <person name="Nambeesan S."/>
            <person name="Nguyen T."/>
            <person name="Pegot-Espagnet P."/>
            <person name="Pouilly N."/>
            <person name="Raftis F."/>
            <person name="Sallet E."/>
            <person name="Schiex T."/>
            <person name="Thomas J."/>
            <person name="Vandecasteele C."/>
            <person name="Vares D."/>
            <person name="Vear F."/>
            <person name="Vautrin S."/>
            <person name="Crespi M."/>
            <person name="Mangin B."/>
            <person name="Burke J.M."/>
            <person name="Salse J."/>
            <person name="Munos S."/>
            <person name="Vincourt P."/>
            <person name="Rieseberg L.H."/>
            <person name="Langlade N.B."/>
        </authorList>
    </citation>
    <scope>NUCLEOTIDE SEQUENCE</scope>
    <source>
        <tissue evidence="1">Leaves</tissue>
    </source>
</reference>
<organism evidence="1 2">
    <name type="scientific">Helianthus annuus</name>
    <name type="common">Common sunflower</name>
    <dbReference type="NCBI Taxonomy" id="4232"/>
    <lineage>
        <taxon>Eukaryota</taxon>
        <taxon>Viridiplantae</taxon>
        <taxon>Streptophyta</taxon>
        <taxon>Embryophyta</taxon>
        <taxon>Tracheophyta</taxon>
        <taxon>Spermatophyta</taxon>
        <taxon>Magnoliopsida</taxon>
        <taxon>eudicotyledons</taxon>
        <taxon>Gunneridae</taxon>
        <taxon>Pentapetalae</taxon>
        <taxon>asterids</taxon>
        <taxon>campanulids</taxon>
        <taxon>Asterales</taxon>
        <taxon>Asteraceae</taxon>
        <taxon>Asteroideae</taxon>
        <taxon>Heliantheae alliance</taxon>
        <taxon>Heliantheae</taxon>
        <taxon>Helianthus</taxon>
    </lineage>
</organism>
<evidence type="ECO:0000313" key="2">
    <source>
        <dbReference type="Proteomes" id="UP000215914"/>
    </source>
</evidence>
<name>A0A9K3DTQ0_HELAN</name>
<keyword evidence="2" id="KW-1185">Reference proteome</keyword>
<protein>
    <submittedName>
        <fullName evidence="1">Uncharacterized protein</fullName>
    </submittedName>
</protein>
<comment type="caution">
    <text evidence="1">The sequence shown here is derived from an EMBL/GenBank/DDBJ whole genome shotgun (WGS) entry which is preliminary data.</text>
</comment>
<dbReference type="EMBL" id="MNCJ02000331">
    <property type="protein sequence ID" value="KAF5760247.1"/>
    <property type="molecule type" value="Genomic_DNA"/>
</dbReference>
<proteinExistence type="predicted"/>
<evidence type="ECO:0000313" key="1">
    <source>
        <dbReference type="EMBL" id="KAF5760247.1"/>
    </source>
</evidence>
<dbReference type="Gramene" id="mRNA:HanXRQr2_Chr16g0751201">
    <property type="protein sequence ID" value="mRNA:HanXRQr2_Chr16g0751201"/>
    <property type="gene ID" value="HanXRQr2_Chr16g0751201"/>
</dbReference>